<reference evidence="2 9" key="2">
    <citation type="journal article" date="2019" name="Nat. Med.">
        <title>A library of human gut bacterial isolates paired with longitudinal multiomics data enables mechanistic microbiome research.</title>
        <authorList>
            <person name="Poyet M."/>
            <person name="Groussin M."/>
            <person name="Gibbons S.M."/>
            <person name="Avila-Pacheco J."/>
            <person name="Jiang X."/>
            <person name="Kearney S.M."/>
            <person name="Perrotta A.R."/>
            <person name="Berdy B."/>
            <person name="Zhao S."/>
            <person name="Lieberman T.D."/>
            <person name="Swanson P.K."/>
            <person name="Smith M."/>
            <person name="Roesemann S."/>
            <person name="Alexander J.E."/>
            <person name="Rich S.A."/>
            <person name="Livny J."/>
            <person name="Vlamakis H."/>
            <person name="Clish C."/>
            <person name="Bullock K."/>
            <person name="Deik A."/>
            <person name="Scott J."/>
            <person name="Pierce K.A."/>
            <person name="Xavier R.J."/>
            <person name="Alm E.J."/>
        </authorList>
    </citation>
    <scope>NUCLEOTIDE SEQUENCE [LARGE SCALE GENOMIC DNA]</scope>
    <source>
        <strain evidence="2 9">BIOML-A165</strain>
    </source>
</reference>
<protein>
    <submittedName>
        <fullName evidence="5">DsbA family protein</fullName>
    </submittedName>
    <submittedName>
        <fullName evidence="4">Protein-disulfide isomerase</fullName>
    </submittedName>
    <submittedName>
        <fullName evidence="2">Thioredoxin domain-containing protein</fullName>
    </submittedName>
</protein>
<dbReference type="EMBL" id="CP083680">
    <property type="protein sequence ID" value="UYU67951.1"/>
    <property type="molecule type" value="Genomic_DNA"/>
</dbReference>
<evidence type="ECO:0000313" key="6">
    <source>
        <dbReference type="EMBL" id="UYU89215.1"/>
    </source>
</evidence>
<proteinExistence type="predicted"/>
<evidence type="ECO:0000313" key="5">
    <source>
        <dbReference type="EMBL" id="UYU67951.1"/>
    </source>
</evidence>
<dbReference type="EMBL" id="QROV01000003">
    <property type="protein sequence ID" value="RHL63670.1"/>
    <property type="molecule type" value="Genomic_DNA"/>
</dbReference>
<dbReference type="InterPro" id="IPR012336">
    <property type="entry name" value="Thioredoxin-like_fold"/>
</dbReference>
<dbReference type="GO" id="GO:0016853">
    <property type="term" value="F:isomerase activity"/>
    <property type="evidence" value="ECO:0007669"/>
    <property type="project" value="UniProtKB-KW"/>
</dbReference>
<accession>A0A139KEK1</accession>
<dbReference type="AlphaFoldDB" id="A0A139KEK1"/>
<keyword evidence="4" id="KW-0413">Isomerase</keyword>
<dbReference type="EMBL" id="CP083685">
    <property type="protein sequence ID" value="UYU89215.1"/>
    <property type="molecule type" value="Genomic_DNA"/>
</dbReference>
<organism evidence="4 7">
    <name type="scientific">Bacteroides thetaiotaomicron</name>
    <dbReference type="NCBI Taxonomy" id="818"/>
    <lineage>
        <taxon>Bacteria</taxon>
        <taxon>Pseudomonadati</taxon>
        <taxon>Bacteroidota</taxon>
        <taxon>Bacteroidia</taxon>
        <taxon>Bacteroidales</taxon>
        <taxon>Bacteroidaceae</taxon>
        <taxon>Bacteroides</taxon>
    </lineage>
</organism>
<dbReference type="Gene3D" id="3.40.30.10">
    <property type="entry name" value="Glutaredoxin"/>
    <property type="match status" value="1"/>
</dbReference>
<evidence type="ECO:0000313" key="9">
    <source>
        <dbReference type="Proteomes" id="UP000460317"/>
    </source>
</evidence>
<gene>
    <name evidence="4" type="ORF">DW011_03450</name>
    <name evidence="3" type="ORF">DW780_02530</name>
    <name evidence="2" type="ORF">GAN93_09115</name>
    <name evidence="5" type="ORF">KQP68_06650</name>
    <name evidence="6" type="ORF">KQP74_14775</name>
</gene>
<dbReference type="SUPFAM" id="SSF52833">
    <property type="entry name" value="Thioredoxin-like"/>
    <property type="match status" value="1"/>
</dbReference>
<dbReference type="Pfam" id="PF13462">
    <property type="entry name" value="Thioredoxin_4"/>
    <property type="match status" value="1"/>
</dbReference>
<dbReference type="Proteomes" id="UP000283616">
    <property type="component" value="Unassembled WGS sequence"/>
</dbReference>
<dbReference type="EMBL" id="QSJP01000002">
    <property type="protein sequence ID" value="RHD90858.1"/>
    <property type="molecule type" value="Genomic_DNA"/>
</dbReference>
<dbReference type="Proteomes" id="UP000284785">
    <property type="component" value="Unassembled WGS sequence"/>
</dbReference>
<evidence type="ECO:0000313" key="7">
    <source>
        <dbReference type="Proteomes" id="UP000283616"/>
    </source>
</evidence>
<dbReference type="EMBL" id="WCSB01000006">
    <property type="protein sequence ID" value="KAB4453274.1"/>
    <property type="molecule type" value="Genomic_DNA"/>
</dbReference>
<sequence>MKRTKYSIFIILFALLCPSCNSRKKSSHNDREIIAELGEEVLYTDELNTIIKQELFDELNKIYEIKKKAVEQLINVKLLQKEADKKQLSYQQYIDNYTDNQIQRLGIDSLSKRYNLKSIIEFRDANMYNVATNSPTGKISGLYRLKGFIIDNLLDSLKQNKRIVQYIYPPKSPSIDLSNLHTYYRGNLQSKVSIIIISDFDCESCINAHNLYETIYQKYKEKVKFGYIHYSATPTFAQIASEAANRQNKFWEFHDSLYTHKGYIDSITVYNIAHSTSMDINKFKKDIEDDAGKKLIEKSINQLVLLGVYATPTIIVNGRLIVNSNSKREICHLIDEELSK</sequence>
<evidence type="ECO:0000313" key="4">
    <source>
        <dbReference type="EMBL" id="RHL63670.1"/>
    </source>
</evidence>
<feature type="domain" description="Thioredoxin-like fold" evidence="1">
    <location>
        <begin position="181"/>
        <end position="336"/>
    </location>
</feature>
<evidence type="ECO:0000313" key="3">
    <source>
        <dbReference type="EMBL" id="RHD90858.1"/>
    </source>
</evidence>
<dbReference type="Proteomes" id="UP000460317">
    <property type="component" value="Unassembled WGS sequence"/>
</dbReference>
<dbReference type="InterPro" id="IPR036249">
    <property type="entry name" value="Thioredoxin-like_sf"/>
</dbReference>
<reference evidence="7 8" key="1">
    <citation type="submission" date="2018-08" db="EMBL/GenBank/DDBJ databases">
        <title>A genome reference for cultivated species of the human gut microbiota.</title>
        <authorList>
            <person name="Zou Y."/>
            <person name="Xue W."/>
            <person name="Luo G."/>
        </authorList>
    </citation>
    <scope>NUCLEOTIDE SEQUENCE [LARGE SCALE GENOMIC DNA]</scope>
    <source>
        <strain evidence="4 7">AF37-12</strain>
        <strain evidence="3 8">AM30-26</strain>
    </source>
</reference>
<evidence type="ECO:0000313" key="10">
    <source>
        <dbReference type="Proteomes" id="UP001156218"/>
    </source>
</evidence>
<dbReference type="Proteomes" id="UP001162960">
    <property type="component" value="Chromosome"/>
</dbReference>
<name>A0A139KEK1_BACT4</name>
<reference evidence="5 10" key="3">
    <citation type="submission" date="2021-06" db="EMBL/GenBank/DDBJ databases">
        <title>Interrogation of the integrated mobile genetic elements in gut-associated Bacteroides with a consensus prediction approach.</title>
        <authorList>
            <person name="Campbell D.E."/>
            <person name="Leigh J.R."/>
            <person name="Kim T."/>
            <person name="England W."/>
            <person name="Whitaker R.J."/>
            <person name="Degnan P.H."/>
        </authorList>
    </citation>
    <scope>NUCLEOTIDE SEQUENCE [LARGE SCALE GENOMIC DNA]</scope>
    <source>
        <strain evidence="6">VPI-3443</strain>
        <strain evidence="5 10">WAL8669</strain>
    </source>
</reference>
<dbReference type="RefSeq" id="WP_048696306.1">
    <property type="nucleotide sequence ID" value="NZ_CABJDH010000001.1"/>
</dbReference>
<evidence type="ECO:0000313" key="2">
    <source>
        <dbReference type="EMBL" id="KAB4453274.1"/>
    </source>
</evidence>
<evidence type="ECO:0000259" key="1">
    <source>
        <dbReference type="Pfam" id="PF13462"/>
    </source>
</evidence>
<evidence type="ECO:0000313" key="8">
    <source>
        <dbReference type="Proteomes" id="UP000284785"/>
    </source>
</evidence>
<dbReference type="Proteomes" id="UP001156218">
    <property type="component" value="Chromosome"/>
</dbReference>